<keyword evidence="3" id="KW-1185">Reference proteome</keyword>
<keyword evidence="1" id="KW-0812">Transmembrane</keyword>
<evidence type="ECO:0000313" key="2">
    <source>
        <dbReference type="EMBL" id="KZP30986.1"/>
    </source>
</evidence>
<dbReference type="EMBL" id="KV417491">
    <property type="protein sequence ID" value="KZP30986.1"/>
    <property type="molecule type" value="Genomic_DNA"/>
</dbReference>
<evidence type="ECO:0000313" key="3">
    <source>
        <dbReference type="Proteomes" id="UP000076532"/>
    </source>
</evidence>
<accession>A0A166TTZ5</accession>
<dbReference type="AlphaFoldDB" id="A0A166TTZ5"/>
<keyword evidence="1" id="KW-0472">Membrane</keyword>
<proteinExistence type="predicted"/>
<name>A0A166TTZ5_9AGAM</name>
<evidence type="ECO:0000256" key="1">
    <source>
        <dbReference type="SAM" id="Phobius"/>
    </source>
</evidence>
<protein>
    <submittedName>
        <fullName evidence="2">Uncharacterized protein</fullName>
    </submittedName>
</protein>
<keyword evidence="1" id="KW-1133">Transmembrane helix</keyword>
<gene>
    <name evidence="2" type="ORF">FIBSPDRAFT_883688</name>
</gene>
<feature type="transmembrane region" description="Helical" evidence="1">
    <location>
        <begin position="156"/>
        <end position="177"/>
    </location>
</feature>
<dbReference type="Proteomes" id="UP000076532">
    <property type="component" value="Unassembled WGS sequence"/>
</dbReference>
<feature type="transmembrane region" description="Helical" evidence="1">
    <location>
        <begin position="100"/>
        <end position="118"/>
    </location>
</feature>
<organism evidence="2 3">
    <name type="scientific">Athelia psychrophila</name>
    <dbReference type="NCBI Taxonomy" id="1759441"/>
    <lineage>
        <taxon>Eukaryota</taxon>
        <taxon>Fungi</taxon>
        <taxon>Dikarya</taxon>
        <taxon>Basidiomycota</taxon>
        <taxon>Agaricomycotina</taxon>
        <taxon>Agaricomycetes</taxon>
        <taxon>Agaricomycetidae</taxon>
        <taxon>Atheliales</taxon>
        <taxon>Atheliaceae</taxon>
        <taxon>Athelia</taxon>
    </lineage>
</organism>
<feature type="transmembrane region" description="Helical" evidence="1">
    <location>
        <begin position="124"/>
        <end position="144"/>
    </location>
</feature>
<reference evidence="2 3" key="1">
    <citation type="journal article" date="2016" name="Mol. Biol. Evol.">
        <title>Comparative Genomics of Early-Diverging Mushroom-Forming Fungi Provides Insights into the Origins of Lignocellulose Decay Capabilities.</title>
        <authorList>
            <person name="Nagy L.G."/>
            <person name="Riley R."/>
            <person name="Tritt A."/>
            <person name="Adam C."/>
            <person name="Daum C."/>
            <person name="Floudas D."/>
            <person name="Sun H."/>
            <person name="Yadav J.S."/>
            <person name="Pangilinan J."/>
            <person name="Larsson K.H."/>
            <person name="Matsuura K."/>
            <person name="Barry K."/>
            <person name="Labutti K."/>
            <person name="Kuo R."/>
            <person name="Ohm R.A."/>
            <person name="Bhattacharya S.S."/>
            <person name="Shirouzu T."/>
            <person name="Yoshinaga Y."/>
            <person name="Martin F.M."/>
            <person name="Grigoriev I.V."/>
            <person name="Hibbett D.S."/>
        </authorList>
    </citation>
    <scope>NUCLEOTIDE SEQUENCE [LARGE SCALE GENOMIC DNA]</scope>
    <source>
        <strain evidence="2 3">CBS 109695</strain>
    </source>
</reference>
<sequence>MIFGDNHCAHHRISEHALPAVPVCRARQIVVIVEVSNFKVYHVASSNAALSAGISSIYATEAWRGSTACYTVSHIWTGGYVAGWDWLITLADEIRLARRVGTLIFPIALLALHMALVSNCARLSLFRSIITVLATSFSSFLFFARVRAVYENSRSVTVFFGSFWLAIVGTGLVFLSAAQTSNIAGTKRCAIISAKPWAMSILWVKATFDTAVLVAFTLRLVSNSCLGKALSATPHEERTNHEPNAEAVKQARVNVRTSASVVQ</sequence>